<evidence type="ECO:0000259" key="5">
    <source>
        <dbReference type="Pfam" id="PF00248"/>
    </source>
</evidence>
<dbReference type="PANTHER" id="PTHR11732">
    <property type="entry name" value="ALDO/KETO REDUCTASE"/>
    <property type="match status" value="1"/>
</dbReference>
<evidence type="ECO:0000256" key="3">
    <source>
        <dbReference type="PIRSR" id="PIRSR000097-2"/>
    </source>
</evidence>
<accession>A0A1X0QYT0</accession>
<dbReference type="InterPro" id="IPR018170">
    <property type="entry name" value="Aldo/ket_reductase_CS"/>
</dbReference>
<feature type="active site" description="Proton donor" evidence="2">
    <location>
        <position position="53"/>
    </location>
</feature>
<dbReference type="InterPro" id="IPR020471">
    <property type="entry name" value="AKR"/>
</dbReference>
<dbReference type="FunFam" id="3.20.20.100:FF:000002">
    <property type="entry name" value="2,5-diketo-D-gluconic acid reductase A"/>
    <property type="match status" value="1"/>
</dbReference>
<protein>
    <submittedName>
        <fullName evidence="6">Aldo/keto reductase</fullName>
    </submittedName>
</protein>
<dbReference type="InterPro" id="IPR023210">
    <property type="entry name" value="NADP_OxRdtase_dom"/>
</dbReference>
<dbReference type="InterPro" id="IPR036812">
    <property type="entry name" value="NAD(P)_OxRdtase_dom_sf"/>
</dbReference>
<feature type="site" description="Lowers pKa of active site Tyr" evidence="4">
    <location>
        <position position="78"/>
    </location>
</feature>
<dbReference type="PROSITE" id="PS00062">
    <property type="entry name" value="ALDOKETO_REDUCTASE_2"/>
    <property type="match status" value="1"/>
</dbReference>
<sequence length="310" mass="35356">MSDIPSVKLNSGYNFPLIGFGTFGGNDAPEQVYNASKIALKAGYKHFDTAYSYQTEHSLAKAIKESGIPREELFITTKLWQNFHEPQHVGPVFERSLKSLETDYVDLYLMHFPMSWKFTGYEFEDFKDIDNPEVTNVPIIDTWRAMEQLAKSGKARSIGVSNFTIPMLEELLSQCEIPPAVNQVELHPYLPQEDLVEYCKKKNIVLTAYSPLGNPGYRNNMINIFEHPTVLKLAEKYNKAPVQVVLNYGINRGYAVIPKSTTESRIVTNLTYFKMDPEDIEALTEIGRKNPQRTCRPQVIFGPNNNIFNE</sequence>
<reference evidence="6" key="1">
    <citation type="journal article" date="2016" name="Proc. Natl. Acad. Sci. U.S.A.">
        <title>Lipid metabolic changes in an early divergent fungus govern the establishment of a mutualistic symbiosis with endobacteria.</title>
        <authorList>
            <person name="Lastovetsky O.A."/>
            <person name="Gaspar M.L."/>
            <person name="Mondo S.J."/>
            <person name="LaButti K.M."/>
            <person name="Sandor L."/>
            <person name="Grigoriev I.V."/>
            <person name="Henry S.A."/>
            <person name="Pawlowska T.E."/>
        </authorList>
    </citation>
    <scope>NUCLEOTIDE SEQUENCE [LARGE SCALE GENOMIC DNA]</scope>
    <source>
        <strain evidence="6">ATCC 52814</strain>
    </source>
</reference>
<evidence type="ECO:0000256" key="1">
    <source>
        <dbReference type="ARBA" id="ARBA00023002"/>
    </source>
</evidence>
<feature type="binding site" evidence="3">
    <location>
        <position position="111"/>
    </location>
    <ligand>
        <name>substrate</name>
    </ligand>
</feature>
<dbReference type="Gene3D" id="3.20.20.100">
    <property type="entry name" value="NADP-dependent oxidoreductase domain"/>
    <property type="match status" value="1"/>
</dbReference>
<evidence type="ECO:0000313" key="6">
    <source>
        <dbReference type="EMBL" id="ORE04904.1"/>
    </source>
</evidence>
<dbReference type="GO" id="GO:0016616">
    <property type="term" value="F:oxidoreductase activity, acting on the CH-OH group of donors, NAD or NADP as acceptor"/>
    <property type="evidence" value="ECO:0007669"/>
    <property type="project" value="UniProtKB-ARBA"/>
</dbReference>
<gene>
    <name evidence="6" type="ORF">BCV72DRAFT_294050</name>
</gene>
<dbReference type="EMBL" id="KV921958">
    <property type="protein sequence ID" value="ORE04904.1"/>
    <property type="molecule type" value="Genomic_DNA"/>
</dbReference>
<evidence type="ECO:0000256" key="2">
    <source>
        <dbReference type="PIRSR" id="PIRSR000097-1"/>
    </source>
</evidence>
<dbReference type="CDD" id="cd19071">
    <property type="entry name" value="AKR_AKR1-5-like"/>
    <property type="match status" value="1"/>
</dbReference>
<evidence type="ECO:0000256" key="4">
    <source>
        <dbReference type="PIRSR" id="PIRSR000097-3"/>
    </source>
</evidence>
<proteinExistence type="predicted"/>
<dbReference type="VEuPathDB" id="FungiDB:BCV72DRAFT_294050"/>
<feature type="domain" description="NADP-dependent oxidoreductase" evidence="5">
    <location>
        <begin position="18"/>
        <end position="286"/>
    </location>
</feature>
<organism evidence="6">
    <name type="scientific">Rhizopus microsporus var. microsporus</name>
    <dbReference type="NCBI Taxonomy" id="86635"/>
    <lineage>
        <taxon>Eukaryota</taxon>
        <taxon>Fungi</taxon>
        <taxon>Fungi incertae sedis</taxon>
        <taxon>Mucoromycota</taxon>
        <taxon>Mucoromycotina</taxon>
        <taxon>Mucoromycetes</taxon>
        <taxon>Mucorales</taxon>
        <taxon>Mucorineae</taxon>
        <taxon>Rhizopodaceae</taxon>
        <taxon>Rhizopus</taxon>
    </lineage>
</organism>
<keyword evidence="1" id="KW-0560">Oxidoreductase</keyword>
<dbReference type="PRINTS" id="PR00069">
    <property type="entry name" value="ALDKETRDTASE"/>
</dbReference>
<name>A0A1X0QYT0_RHIZD</name>
<dbReference type="Proteomes" id="UP000242414">
    <property type="component" value="Unassembled WGS sequence"/>
</dbReference>
<dbReference type="Pfam" id="PF00248">
    <property type="entry name" value="Aldo_ket_red"/>
    <property type="match status" value="1"/>
</dbReference>
<dbReference type="AlphaFoldDB" id="A0A1X0QYT0"/>
<dbReference type="OrthoDB" id="416253at2759"/>
<dbReference type="PIRSF" id="PIRSF000097">
    <property type="entry name" value="AKR"/>
    <property type="match status" value="1"/>
</dbReference>
<dbReference type="SUPFAM" id="SSF51430">
    <property type="entry name" value="NAD(P)-linked oxidoreductase"/>
    <property type="match status" value="1"/>
</dbReference>